<keyword evidence="3" id="KW-1185">Reference proteome</keyword>
<dbReference type="Proteomes" id="UP000054771">
    <property type="component" value="Unassembled WGS sequence"/>
</dbReference>
<dbReference type="Pfam" id="PF10454">
    <property type="entry name" value="DUF2458"/>
    <property type="match status" value="1"/>
</dbReference>
<evidence type="ECO:0000313" key="3">
    <source>
        <dbReference type="Proteomes" id="UP000054771"/>
    </source>
</evidence>
<accession>A0A0U5CMT2</accession>
<gene>
    <name evidence="2" type="ORF">ASPCAL02525</name>
</gene>
<dbReference type="EMBL" id="CDMC01000002">
    <property type="protein sequence ID" value="CEN60084.1"/>
    <property type="molecule type" value="Genomic_DNA"/>
</dbReference>
<feature type="compositionally biased region" description="Low complexity" evidence="1">
    <location>
        <begin position="107"/>
        <end position="149"/>
    </location>
</feature>
<dbReference type="OrthoDB" id="5363415at2759"/>
<name>A0A0U5CMT2_ASPCI</name>
<evidence type="ECO:0000256" key="1">
    <source>
        <dbReference type="SAM" id="MobiDB-lite"/>
    </source>
</evidence>
<sequence length="323" mass="36048">MGRWDDRRAKTSASYTYKDHHSASRLYFSQYLLACRHTESGLDFVEIVMSQDYNSADLTSILKTLSAFSSQTANNNAHHSLINPDEEDNDYEPPDAVTPPLPKHSHPPSSSSSAHHSLLSSTAAPAPAPIPTSSSRPQQQQQAQPKDSPAATITTWPAALKQVMRTVAANEHIQQRIRFLIQRQHDHERQWWKGREALLQKQKSRVEKKRELDEVLRSVGAPVDERNISTAEEDAAEIKNYDGKVYKASKDMANAMTLELKTLHVPFFCIKQSLVVGGIADLKGDQGQGHASITGDSQGRISVDELSALQQRMMELLQDLCKE</sequence>
<protein>
    <submittedName>
        <fullName evidence="2">Uncharacterized protein</fullName>
    </submittedName>
</protein>
<proteinExistence type="predicted"/>
<feature type="compositionally biased region" description="Acidic residues" evidence="1">
    <location>
        <begin position="84"/>
        <end position="93"/>
    </location>
</feature>
<dbReference type="OMA" id="QWFDARE"/>
<reference evidence="3" key="1">
    <citation type="journal article" date="2016" name="Genome Announc.">
        <title>Draft genome sequences of fungus Aspergillus calidoustus.</title>
        <authorList>
            <person name="Horn F."/>
            <person name="Linde J."/>
            <person name="Mattern D.J."/>
            <person name="Walther G."/>
            <person name="Guthke R."/>
            <person name="Scherlach K."/>
            <person name="Martin K."/>
            <person name="Brakhage A.A."/>
            <person name="Petzke L."/>
            <person name="Valiante V."/>
        </authorList>
    </citation>
    <scope>NUCLEOTIDE SEQUENCE [LARGE SCALE GENOMIC DNA]</scope>
    <source>
        <strain evidence="3">SF006504</strain>
    </source>
</reference>
<feature type="region of interest" description="Disordered" evidence="1">
    <location>
        <begin position="76"/>
        <end position="151"/>
    </location>
</feature>
<organism evidence="2 3">
    <name type="scientific">Aspergillus calidoustus</name>
    <dbReference type="NCBI Taxonomy" id="454130"/>
    <lineage>
        <taxon>Eukaryota</taxon>
        <taxon>Fungi</taxon>
        <taxon>Dikarya</taxon>
        <taxon>Ascomycota</taxon>
        <taxon>Pezizomycotina</taxon>
        <taxon>Eurotiomycetes</taxon>
        <taxon>Eurotiomycetidae</taxon>
        <taxon>Eurotiales</taxon>
        <taxon>Aspergillaceae</taxon>
        <taxon>Aspergillus</taxon>
        <taxon>Aspergillus subgen. Nidulantes</taxon>
    </lineage>
</organism>
<dbReference type="AlphaFoldDB" id="A0A0U5CMT2"/>
<dbReference type="InterPro" id="IPR018858">
    <property type="entry name" value="DUF2458"/>
</dbReference>
<evidence type="ECO:0000313" key="2">
    <source>
        <dbReference type="EMBL" id="CEN60084.1"/>
    </source>
</evidence>